<protein>
    <submittedName>
        <fullName evidence="1">XRE family transcriptional regulator</fullName>
    </submittedName>
</protein>
<organism evidence="1 2">
    <name type="scientific">Helicobacter mastomyrinus</name>
    <dbReference type="NCBI Taxonomy" id="287948"/>
    <lineage>
        <taxon>Bacteria</taxon>
        <taxon>Pseudomonadati</taxon>
        <taxon>Campylobacterota</taxon>
        <taxon>Epsilonproteobacteria</taxon>
        <taxon>Campylobacterales</taxon>
        <taxon>Helicobacteraceae</taxon>
        <taxon>Helicobacter</taxon>
    </lineage>
</organism>
<dbReference type="Proteomes" id="UP001434737">
    <property type="component" value="Chromosome"/>
</dbReference>
<evidence type="ECO:0000313" key="2">
    <source>
        <dbReference type="Proteomes" id="UP001434737"/>
    </source>
</evidence>
<keyword evidence="2" id="KW-1185">Reference proteome</keyword>
<proteinExistence type="predicted"/>
<accession>A0ABZ3F681</accession>
<dbReference type="RefSeq" id="WP_343353217.1">
    <property type="nucleotide sequence ID" value="NZ_CP145316.1"/>
</dbReference>
<evidence type="ECO:0000313" key="1">
    <source>
        <dbReference type="EMBL" id="XAM17569.1"/>
    </source>
</evidence>
<name>A0ABZ3F681_9HELI</name>
<sequence>MENIIKQICKTYNLTYRELGESLGYGEEAISKAARTDKISTPMAKACEMFLHIKELESKISILDELSIILQKLTLKA</sequence>
<gene>
    <name evidence="1" type="ORF">V3I05_07730</name>
</gene>
<dbReference type="EMBL" id="CP145316">
    <property type="protein sequence ID" value="XAM17569.1"/>
    <property type="molecule type" value="Genomic_DNA"/>
</dbReference>
<reference evidence="1 2" key="1">
    <citation type="submission" date="2024-02" db="EMBL/GenBank/DDBJ databases">
        <title>Genome and pathogenicity analysis of Helicobacter mastomyrinus isolated from mice.</title>
        <authorList>
            <person name="Zhu L."/>
        </authorList>
    </citation>
    <scope>NUCLEOTIDE SEQUENCE [LARGE SCALE GENOMIC DNA]</scope>
    <source>
        <strain evidence="1 2">Hm-17</strain>
    </source>
</reference>